<evidence type="ECO:0000313" key="2">
    <source>
        <dbReference type="EMBL" id="EJT78165.1"/>
    </source>
</evidence>
<dbReference type="AlphaFoldDB" id="J3NPR0"/>
<reference evidence="2" key="2">
    <citation type="submission" date="2010-07" db="EMBL/GenBank/DDBJ databases">
        <authorList>
            <consortium name="The Broad Institute Genome Sequencing Platform"/>
            <consortium name="Broad Institute Genome Sequencing Center for Infectious Disease"/>
            <person name="Ma L.-J."/>
            <person name="Dead R."/>
            <person name="Young S."/>
            <person name="Zeng Q."/>
            <person name="Koehrsen M."/>
            <person name="Alvarado L."/>
            <person name="Berlin A."/>
            <person name="Chapman S.B."/>
            <person name="Chen Z."/>
            <person name="Freedman E."/>
            <person name="Gellesch M."/>
            <person name="Goldberg J."/>
            <person name="Griggs A."/>
            <person name="Gujja S."/>
            <person name="Heilman E.R."/>
            <person name="Heiman D."/>
            <person name="Hepburn T."/>
            <person name="Howarth C."/>
            <person name="Jen D."/>
            <person name="Larson L."/>
            <person name="Mehta T."/>
            <person name="Neiman D."/>
            <person name="Pearson M."/>
            <person name="Roberts A."/>
            <person name="Saif S."/>
            <person name="Shea T."/>
            <person name="Shenoy N."/>
            <person name="Sisk P."/>
            <person name="Stolte C."/>
            <person name="Sykes S."/>
            <person name="Walk T."/>
            <person name="White J."/>
            <person name="Yandava C."/>
            <person name="Haas B."/>
            <person name="Nusbaum C."/>
            <person name="Birren B."/>
        </authorList>
    </citation>
    <scope>NUCLEOTIDE SEQUENCE</scope>
    <source>
        <strain evidence="2">R3-111a-1</strain>
    </source>
</reference>
<dbReference type="EnsemblFungi" id="EJT78165">
    <property type="protein sequence ID" value="EJT78165"/>
    <property type="gene ID" value="GGTG_03267"/>
</dbReference>
<accession>J3NPR0</accession>
<dbReference type="GeneID" id="20343725"/>
<dbReference type="VEuPathDB" id="FungiDB:GGTG_03267"/>
<gene>
    <name evidence="3" type="primary">20343725</name>
    <name evidence="2" type="ORF">GGTG_03267</name>
</gene>
<name>J3NPR0_GAET3</name>
<evidence type="ECO:0000256" key="1">
    <source>
        <dbReference type="SAM" id="MobiDB-lite"/>
    </source>
</evidence>
<evidence type="ECO:0000313" key="3">
    <source>
        <dbReference type="EnsemblFungi" id="EJT78165"/>
    </source>
</evidence>
<sequence length="77" mass="8750">MQVARHRLDPVIPNRPPTELARPRATLKRPARLLRHPPWPKDLQYAKPVACSPRARDRSTAPAPSHPMQPAVLPKDR</sequence>
<dbReference type="RefSeq" id="XP_009219310.1">
    <property type="nucleotide sequence ID" value="XM_009221046.1"/>
</dbReference>
<reference evidence="3" key="5">
    <citation type="submission" date="2018-04" db="UniProtKB">
        <authorList>
            <consortium name="EnsemblFungi"/>
        </authorList>
    </citation>
    <scope>IDENTIFICATION</scope>
    <source>
        <strain evidence="3">R3-111a-1</strain>
    </source>
</reference>
<dbReference type="EMBL" id="GL385396">
    <property type="protein sequence ID" value="EJT78165.1"/>
    <property type="molecule type" value="Genomic_DNA"/>
</dbReference>
<feature type="region of interest" description="Disordered" evidence="1">
    <location>
        <begin position="35"/>
        <end position="77"/>
    </location>
</feature>
<reference evidence="2" key="3">
    <citation type="submission" date="2010-09" db="EMBL/GenBank/DDBJ databases">
        <title>Annotation of Gaeumannomyces graminis var. tritici R3-111a-1.</title>
        <authorList>
            <consortium name="The Broad Institute Genome Sequencing Platform"/>
            <person name="Ma L.-J."/>
            <person name="Dead R."/>
            <person name="Young S.K."/>
            <person name="Zeng Q."/>
            <person name="Gargeya S."/>
            <person name="Fitzgerald M."/>
            <person name="Haas B."/>
            <person name="Abouelleil A."/>
            <person name="Alvarado L."/>
            <person name="Arachchi H.M."/>
            <person name="Berlin A."/>
            <person name="Brown A."/>
            <person name="Chapman S.B."/>
            <person name="Chen Z."/>
            <person name="Dunbar C."/>
            <person name="Freedman E."/>
            <person name="Gearin G."/>
            <person name="Gellesch M."/>
            <person name="Goldberg J."/>
            <person name="Griggs A."/>
            <person name="Gujja S."/>
            <person name="Heiman D."/>
            <person name="Howarth C."/>
            <person name="Larson L."/>
            <person name="Lui A."/>
            <person name="MacDonald P.J.P."/>
            <person name="Mehta T."/>
            <person name="Montmayeur A."/>
            <person name="Murphy C."/>
            <person name="Neiman D."/>
            <person name="Pearson M."/>
            <person name="Priest M."/>
            <person name="Roberts A."/>
            <person name="Saif S."/>
            <person name="Shea T."/>
            <person name="Shenoy N."/>
            <person name="Sisk P."/>
            <person name="Stolte C."/>
            <person name="Sykes S."/>
            <person name="Yandava C."/>
            <person name="Wortman J."/>
            <person name="Nusbaum C."/>
            <person name="Birren B."/>
        </authorList>
    </citation>
    <scope>NUCLEOTIDE SEQUENCE</scope>
    <source>
        <strain evidence="2">R3-111a-1</strain>
    </source>
</reference>
<reference evidence="3" key="4">
    <citation type="journal article" date="2015" name="G3 (Bethesda)">
        <title>Genome sequences of three phytopathogenic species of the Magnaporthaceae family of fungi.</title>
        <authorList>
            <person name="Okagaki L.H."/>
            <person name="Nunes C.C."/>
            <person name="Sailsbery J."/>
            <person name="Clay B."/>
            <person name="Brown D."/>
            <person name="John T."/>
            <person name="Oh Y."/>
            <person name="Young N."/>
            <person name="Fitzgerald M."/>
            <person name="Haas B.J."/>
            <person name="Zeng Q."/>
            <person name="Young S."/>
            <person name="Adiconis X."/>
            <person name="Fan L."/>
            <person name="Levin J.Z."/>
            <person name="Mitchell T.K."/>
            <person name="Okubara P.A."/>
            <person name="Farman M.L."/>
            <person name="Kohn L.M."/>
            <person name="Birren B."/>
            <person name="Ma L.-J."/>
            <person name="Dean R.A."/>
        </authorList>
    </citation>
    <scope>NUCLEOTIDE SEQUENCE</scope>
    <source>
        <strain evidence="3">R3-111a-1</strain>
    </source>
</reference>
<feature type="region of interest" description="Disordered" evidence="1">
    <location>
        <begin position="1"/>
        <end position="21"/>
    </location>
</feature>
<organism evidence="2">
    <name type="scientific">Gaeumannomyces tritici (strain R3-111a-1)</name>
    <name type="common">Wheat and barley take-all root rot fungus</name>
    <name type="synonym">Gaeumannomyces graminis var. tritici</name>
    <dbReference type="NCBI Taxonomy" id="644352"/>
    <lineage>
        <taxon>Eukaryota</taxon>
        <taxon>Fungi</taxon>
        <taxon>Dikarya</taxon>
        <taxon>Ascomycota</taxon>
        <taxon>Pezizomycotina</taxon>
        <taxon>Sordariomycetes</taxon>
        <taxon>Sordariomycetidae</taxon>
        <taxon>Magnaporthales</taxon>
        <taxon>Magnaporthaceae</taxon>
        <taxon>Gaeumannomyces</taxon>
    </lineage>
</organism>
<protein>
    <submittedName>
        <fullName evidence="2 3">Uncharacterized protein</fullName>
    </submittedName>
</protein>
<keyword evidence="4" id="KW-1185">Reference proteome</keyword>
<dbReference type="Proteomes" id="UP000006039">
    <property type="component" value="Unassembled WGS sequence"/>
</dbReference>
<evidence type="ECO:0000313" key="4">
    <source>
        <dbReference type="Proteomes" id="UP000006039"/>
    </source>
</evidence>
<reference evidence="4" key="1">
    <citation type="submission" date="2010-07" db="EMBL/GenBank/DDBJ databases">
        <title>The genome sequence of Gaeumannomyces graminis var. tritici strain R3-111a-1.</title>
        <authorList>
            <consortium name="The Broad Institute Genome Sequencing Platform"/>
            <person name="Ma L.-J."/>
            <person name="Dead R."/>
            <person name="Young S."/>
            <person name="Zeng Q."/>
            <person name="Koehrsen M."/>
            <person name="Alvarado L."/>
            <person name="Berlin A."/>
            <person name="Chapman S.B."/>
            <person name="Chen Z."/>
            <person name="Freedman E."/>
            <person name="Gellesch M."/>
            <person name="Goldberg J."/>
            <person name="Griggs A."/>
            <person name="Gujja S."/>
            <person name="Heilman E.R."/>
            <person name="Heiman D."/>
            <person name="Hepburn T."/>
            <person name="Howarth C."/>
            <person name="Jen D."/>
            <person name="Larson L."/>
            <person name="Mehta T."/>
            <person name="Neiman D."/>
            <person name="Pearson M."/>
            <person name="Roberts A."/>
            <person name="Saif S."/>
            <person name="Shea T."/>
            <person name="Shenoy N."/>
            <person name="Sisk P."/>
            <person name="Stolte C."/>
            <person name="Sykes S."/>
            <person name="Walk T."/>
            <person name="White J."/>
            <person name="Yandava C."/>
            <person name="Haas B."/>
            <person name="Nusbaum C."/>
            <person name="Birren B."/>
        </authorList>
    </citation>
    <scope>NUCLEOTIDE SEQUENCE [LARGE SCALE GENOMIC DNA]</scope>
    <source>
        <strain evidence="4">R3-111a-1</strain>
    </source>
</reference>
<dbReference type="HOGENOM" id="CLU_2638196_0_0_1"/>
<proteinExistence type="predicted"/>